<reference evidence="2 3" key="1">
    <citation type="journal article" date="2021" name="Sci. Rep.">
        <title>Chromosome anchoring in Senegalese sole (Solea senegalensis) reveals sex-associated markers and genome rearrangements in flatfish.</title>
        <authorList>
            <person name="Guerrero-Cozar I."/>
            <person name="Gomez-Garrido J."/>
            <person name="Berbel C."/>
            <person name="Martinez-Blanch J.F."/>
            <person name="Alioto T."/>
            <person name="Claros M.G."/>
            <person name="Gagnaire P.A."/>
            <person name="Manchado M."/>
        </authorList>
    </citation>
    <scope>NUCLEOTIDE SEQUENCE [LARGE SCALE GENOMIC DNA]</scope>
    <source>
        <strain evidence="2">Sse05_10M</strain>
    </source>
</reference>
<name>A0AAV6S3Z3_SOLSE</name>
<evidence type="ECO:0000313" key="3">
    <source>
        <dbReference type="Proteomes" id="UP000693946"/>
    </source>
</evidence>
<evidence type="ECO:0000313" key="2">
    <source>
        <dbReference type="EMBL" id="KAG7512425.1"/>
    </source>
</evidence>
<accession>A0AAV6S3Z3</accession>
<dbReference type="EMBL" id="JAGKHQ010000007">
    <property type="protein sequence ID" value="KAG7512425.1"/>
    <property type="molecule type" value="Genomic_DNA"/>
</dbReference>
<keyword evidence="1" id="KW-0732">Signal</keyword>
<feature type="chain" id="PRO_5043921937" evidence="1">
    <location>
        <begin position="18"/>
        <end position="228"/>
    </location>
</feature>
<gene>
    <name evidence="2" type="ORF">JOB18_029084</name>
</gene>
<comment type="caution">
    <text evidence="2">The sequence shown here is derived from an EMBL/GenBank/DDBJ whole genome shotgun (WGS) entry which is preliminary data.</text>
</comment>
<dbReference type="AlphaFoldDB" id="A0AAV6S3Z3"/>
<organism evidence="2 3">
    <name type="scientific">Solea senegalensis</name>
    <name type="common">Senegalese sole</name>
    <dbReference type="NCBI Taxonomy" id="28829"/>
    <lineage>
        <taxon>Eukaryota</taxon>
        <taxon>Metazoa</taxon>
        <taxon>Chordata</taxon>
        <taxon>Craniata</taxon>
        <taxon>Vertebrata</taxon>
        <taxon>Euteleostomi</taxon>
        <taxon>Actinopterygii</taxon>
        <taxon>Neopterygii</taxon>
        <taxon>Teleostei</taxon>
        <taxon>Neoteleostei</taxon>
        <taxon>Acanthomorphata</taxon>
        <taxon>Carangaria</taxon>
        <taxon>Pleuronectiformes</taxon>
        <taxon>Pleuronectoidei</taxon>
        <taxon>Soleidae</taxon>
        <taxon>Solea</taxon>
    </lineage>
</organism>
<sequence length="228" mass="25182">MVMKGVFIWLCSVAALAFSSGHVSDQQEAAECAWTAQHTAGLLQSLRNVTDHLLKQQLKDVSGKNATGQQEAAECALSPQQTAALLQSMRTVTDLLYKEQLKECPEAEVPDNGGLACVTVNNKRYCKPMCNYGYDFMFMRRSRLYEECSKETGYKWNTQYIGGNKLAVCNKEPTQVSGASSAYFPKDRDCLTTKTQHLDSFIDSITAEIQSQGILGKPENACLLCGRP</sequence>
<dbReference type="Proteomes" id="UP000693946">
    <property type="component" value="Linkage Group LG15"/>
</dbReference>
<evidence type="ECO:0000256" key="1">
    <source>
        <dbReference type="SAM" id="SignalP"/>
    </source>
</evidence>
<protein>
    <submittedName>
        <fullName evidence="2">Uncharacterized protein</fullName>
    </submittedName>
</protein>
<proteinExistence type="predicted"/>
<keyword evidence="3" id="KW-1185">Reference proteome</keyword>
<feature type="signal peptide" evidence="1">
    <location>
        <begin position="1"/>
        <end position="17"/>
    </location>
</feature>